<dbReference type="PANTHER" id="PTHR46429">
    <property type="entry name" value="23S RRNA (GUANOSINE-2'-O-)-METHYLTRANSFERASE RLMB"/>
    <property type="match status" value="1"/>
</dbReference>
<dbReference type="GO" id="GO:0008173">
    <property type="term" value="F:RNA methyltransferase activity"/>
    <property type="evidence" value="ECO:0007669"/>
    <property type="project" value="InterPro"/>
</dbReference>
<keyword evidence="5" id="KW-0949">S-adenosyl-L-methionine</keyword>
<evidence type="ECO:0000313" key="8">
    <source>
        <dbReference type="Proteomes" id="UP000011658"/>
    </source>
</evidence>
<dbReference type="InterPro" id="IPR001537">
    <property type="entry name" value="SpoU_MeTrfase"/>
</dbReference>
<dbReference type="GO" id="GO:0005829">
    <property type="term" value="C:cytosol"/>
    <property type="evidence" value="ECO:0007669"/>
    <property type="project" value="TreeGrafter"/>
</dbReference>
<dbReference type="Proteomes" id="UP000011658">
    <property type="component" value="Chromosome"/>
</dbReference>
<evidence type="ECO:0000256" key="2">
    <source>
        <dbReference type="ARBA" id="ARBA00022552"/>
    </source>
</evidence>
<protein>
    <submittedName>
        <fullName evidence="7">TrmH family RNA methyltransferase</fullName>
        <ecNumber evidence="7">2.1.1.-</ecNumber>
    </submittedName>
</protein>
<dbReference type="PATRIC" id="fig|1208921.3.peg.343"/>
<sequence>MIGFHSVLMRLNQDPASIRIIYIDSKRKDKRTLDLIKKAEENKCELCYVESDRLNNLSNGVKNQGVVAACIKSNTKIASIEDVLDSNSENPLLLILDEITDPHNLGSCFRSANASGVDAIISPRDRSANITNPVVSKVSCGASDTVPYISVTNLARTMRLLKDYGITLIGTDSNACKSIYEVNTNRPIAWVVGSEGKGMRRLTRETCDEVVKIPMIGNVMSLNVGVATAICLYETVRQRKFINIL</sequence>
<dbReference type="EC" id="2.1.1.-" evidence="7"/>
<evidence type="ECO:0000256" key="4">
    <source>
        <dbReference type="ARBA" id="ARBA00022679"/>
    </source>
</evidence>
<dbReference type="CDD" id="cd18103">
    <property type="entry name" value="SpoU-like_RlmB"/>
    <property type="match status" value="1"/>
</dbReference>
<dbReference type="InterPro" id="IPR029064">
    <property type="entry name" value="Ribosomal_eL30-like_sf"/>
</dbReference>
<evidence type="ECO:0000259" key="6">
    <source>
        <dbReference type="SMART" id="SM00967"/>
    </source>
</evidence>
<dbReference type="PANTHER" id="PTHR46429:SF1">
    <property type="entry name" value="23S RRNA (GUANOSINE-2'-O-)-METHYLTRANSFERASE RLMB"/>
    <property type="match status" value="1"/>
</dbReference>
<dbReference type="STRING" id="1208921.ST1E_0678"/>
<dbReference type="InterPro" id="IPR029028">
    <property type="entry name" value="Alpha/beta_knot_MTases"/>
</dbReference>
<dbReference type="Gene3D" id="3.40.1280.10">
    <property type="match status" value="1"/>
</dbReference>
<dbReference type="GO" id="GO:0006364">
    <property type="term" value="P:rRNA processing"/>
    <property type="evidence" value="ECO:0007669"/>
    <property type="project" value="UniProtKB-KW"/>
</dbReference>
<dbReference type="EMBL" id="CP003806">
    <property type="protein sequence ID" value="AGF49062.1"/>
    <property type="molecule type" value="Genomic_DNA"/>
</dbReference>
<feature type="domain" description="RNA 2-O ribose methyltransferase substrate binding" evidence="6">
    <location>
        <begin position="1"/>
        <end position="76"/>
    </location>
</feature>
<dbReference type="NCBIfam" id="TIGR00186">
    <property type="entry name" value="rRNA_methyl_3"/>
    <property type="match status" value="1"/>
</dbReference>
<name>M1LU28_9PROT</name>
<dbReference type="KEGG" id="kga:ST1E_0678"/>
<evidence type="ECO:0000313" key="7">
    <source>
        <dbReference type="EMBL" id="AGF49062.1"/>
    </source>
</evidence>
<keyword evidence="8" id="KW-1185">Reference proteome</keyword>
<dbReference type="Pfam" id="PF08032">
    <property type="entry name" value="SpoU_sub_bind"/>
    <property type="match status" value="1"/>
</dbReference>
<dbReference type="GO" id="GO:0003723">
    <property type="term" value="F:RNA binding"/>
    <property type="evidence" value="ECO:0007669"/>
    <property type="project" value="InterPro"/>
</dbReference>
<keyword evidence="2" id="KW-0698">rRNA processing</keyword>
<dbReference type="SUPFAM" id="SSF75217">
    <property type="entry name" value="alpha/beta knot"/>
    <property type="match status" value="1"/>
</dbReference>
<accession>M1LU28</accession>
<dbReference type="InterPro" id="IPR004441">
    <property type="entry name" value="rRNA_MeTrfase_TrmH"/>
</dbReference>
<dbReference type="GO" id="GO:0032259">
    <property type="term" value="P:methylation"/>
    <property type="evidence" value="ECO:0007669"/>
    <property type="project" value="UniProtKB-KW"/>
</dbReference>
<evidence type="ECO:0000256" key="1">
    <source>
        <dbReference type="ARBA" id="ARBA00007228"/>
    </source>
</evidence>
<keyword evidence="4 7" id="KW-0808">Transferase</keyword>
<keyword evidence="3 7" id="KW-0489">Methyltransferase</keyword>
<proteinExistence type="inferred from homology"/>
<dbReference type="AlphaFoldDB" id="M1LU28"/>
<gene>
    <name evidence="7" type="ORF">ST1E_0678</name>
</gene>
<reference evidence="7 8" key="1">
    <citation type="journal article" date="2013" name="Genome Biol. Evol.">
        <title>Genome evolution and phylogenomic analysis of candidatus kinetoplastibacterium, the betaproteobacterial endosymbionts of strigomonas and angomonas.</title>
        <authorList>
            <person name="Alves J.M."/>
            <person name="Serrano M.G."/>
            <person name="Maia da Silva F."/>
            <person name="Voegtly L.J."/>
            <person name="Matveyev A.V."/>
            <person name="Teixeira M.M."/>
            <person name="Camargo E.P."/>
            <person name="Buck G.A."/>
        </authorList>
    </citation>
    <scope>NUCLEOTIDE SEQUENCE [LARGE SCALE GENOMIC DNA]</scope>
    <source>
        <strain evidence="7 8">TCC219</strain>
    </source>
</reference>
<dbReference type="InterPro" id="IPR013123">
    <property type="entry name" value="SpoU_subst-bd"/>
</dbReference>
<evidence type="ECO:0000256" key="3">
    <source>
        <dbReference type="ARBA" id="ARBA00022603"/>
    </source>
</evidence>
<dbReference type="SUPFAM" id="SSF55315">
    <property type="entry name" value="L30e-like"/>
    <property type="match status" value="1"/>
</dbReference>
<organism evidence="7 8">
    <name type="scientific">Candidatus Kinetoplastidibacterium galati TCC219</name>
    <dbReference type="NCBI Taxonomy" id="1208921"/>
    <lineage>
        <taxon>Bacteria</taxon>
        <taxon>Pseudomonadati</taxon>
        <taxon>Pseudomonadota</taxon>
        <taxon>Betaproteobacteria</taxon>
        <taxon>Candidatus Kinetoplastidibacterium</taxon>
    </lineage>
</organism>
<dbReference type="SMART" id="SM00967">
    <property type="entry name" value="SpoU_sub_bind"/>
    <property type="match status" value="1"/>
</dbReference>
<dbReference type="eggNOG" id="COG0566">
    <property type="taxonomic scope" value="Bacteria"/>
</dbReference>
<dbReference type="Gene3D" id="3.30.1330.30">
    <property type="match status" value="1"/>
</dbReference>
<dbReference type="FunFam" id="3.40.1280.10:FF:000008">
    <property type="entry name" value="Group 3 RNA methyltransferase TrmH"/>
    <property type="match status" value="1"/>
</dbReference>
<comment type="similarity">
    <text evidence="1">Belongs to the class IV-like SAM-binding methyltransferase superfamily. RNA methyltransferase TrmH family.</text>
</comment>
<dbReference type="HOGENOM" id="CLU_021322_0_1_4"/>
<dbReference type="InterPro" id="IPR029026">
    <property type="entry name" value="tRNA_m1G_MTases_N"/>
</dbReference>
<evidence type="ECO:0000256" key="5">
    <source>
        <dbReference type="ARBA" id="ARBA00022691"/>
    </source>
</evidence>
<dbReference type="Pfam" id="PF00588">
    <property type="entry name" value="SpoU_methylase"/>
    <property type="match status" value="1"/>
</dbReference>